<dbReference type="Gene3D" id="1.20.5.420">
    <property type="entry name" value="Immunoglobulin FC, subunit C"/>
    <property type="match status" value="1"/>
</dbReference>
<dbReference type="AlphaFoldDB" id="A0A9D2HED5"/>
<dbReference type="Proteomes" id="UP000824225">
    <property type="component" value="Unassembled WGS sequence"/>
</dbReference>
<protein>
    <submittedName>
        <fullName evidence="1">Uncharacterized protein</fullName>
    </submittedName>
</protein>
<gene>
    <name evidence="1" type="ORF">H9962_06710</name>
</gene>
<comment type="caution">
    <text evidence="1">The sequence shown here is derived from an EMBL/GenBank/DDBJ whole genome shotgun (WGS) entry which is preliminary data.</text>
</comment>
<organism evidence="1 2">
    <name type="scientific">Candidatus Mailhella merdigallinarum</name>
    <dbReference type="NCBI Taxonomy" id="2838658"/>
    <lineage>
        <taxon>Bacteria</taxon>
        <taxon>Pseudomonadati</taxon>
        <taxon>Thermodesulfobacteriota</taxon>
        <taxon>Desulfovibrionia</taxon>
        <taxon>Desulfovibrionales</taxon>
        <taxon>Desulfovibrionaceae</taxon>
        <taxon>Mailhella</taxon>
    </lineage>
</organism>
<reference evidence="1" key="2">
    <citation type="submission" date="2021-04" db="EMBL/GenBank/DDBJ databases">
        <authorList>
            <person name="Gilroy R."/>
        </authorList>
    </citation>
    <scope>NUCLEOTIDE SEQUENCE</scope>
    <source>
        <strain evidence="1">CHK186-16707</strain>
    </source>
</reference>
<accession>A0A9D2HED5</accession>
<evidence type="ECO:0000313" key="1">
    <source>
        <dbReference type="EMBL" id="HJA08862.1"/>
    </source>
</evidence>
<proteinExistence type="predicted"/>
<sequence>MIEMESAFDLLAEDSSGYRLKEIREELFEMKTAVKRAMDAGMTADEMAVAKQALAAVESADEVAGRVHDSLNR</sequence>
<evidence type="ECO:0000313" key="2">
    <source>
        <dbReference type="Proteomes" id="UP000824225"/>
    </source>
</evidence>
<name>A0A9D2HED5_9BACT</name>
<reference evidence="1" key="1">
    <citation type="journal article" date="2021" name="PeerJ">
        <title>Extensive microbial diversity within the chicken gut microbiome revealed by metagenomics and culture.</title>
        <authorList>
            <person name="Gilroy R."/>
            <person name="Ravi A."/>
            <person name="Getino M."/>
            <person name="Pursley I."/>
            <person name="Horton D.L."/>
            <person name="Alikhan N.F."/>
            <person name="Baker D."/>
            <person name="Gharbi K."/>
            <person name="Hall N."/>
            <person name="Watson M."/>
            <person name="Adriaenssens E.M."/>
            <person name="Foster-Nyarko E."/>
            <person name="Jarju S."/>
            <person name="Secka A."/>
            <person name="Antonio M."/>
            <person name="Oren A."/>
            <person name="Chaudhuri R.R."/>
            <person name="La Ragione R."/>
            <person name="Hildebrand F."/>
            <person name="Pallen M.J."/>
        </authorList>
    </citation>
    <scope>NUCLEOTIDE SEQUENCE</scope>
    <source>
        <strain evidence="1">CHK186-16707</strain>
    </source>
</reference>
<dbReference type="EMBL" id="DXAN01000023">
    <property type="protein sequence ID" value="HJA08862.1"/>
    <property type="molecule type" value="Genomic_DNA"/>
</dbReference>